<evidence type="ECO:0000256" key="2">
    <source>
        <dbReference type="SAM" id="SignalP"/>
    </source>
</evidence>
<dbReference type="Pfam" id="PF03401">
    <property type="entry name" value="TctC"/>
    <property type="match status" value="1"/>
</dbReference>
<feature type="signal peptide" evidence="2">
    <location>
        <begin position="1"/>
        <end position="26"/>
    </location>
</feature>
<dbReference type="CDD" id="cd07012">
    <property type="entry name" value="PBP2_Bug_TTT"/>
    <property type="match status" value="1"/>
</dbReference>
<evidence type="ECO:0000256" key="1">
    <source>
        <dbReference type="ARBA" id="ARBA00006987"/>
    </source>
</evidence>
<sequence length="325" mass="34304">MNPLRRALLVSTALLAVPAGSVFAQAAWPTKPIRLIVTFAPGGSSDVIARLLQPGLQQKLGTPVLVENKPGAGSTIGANEVAKAPADGYTLLLSNTAPISISPFMMDKAPYDPVKSFTHIAYIGSVPNVFVVHPSVPARTLPELVSWIKAQSKPVNYGSGGVGSIGHIVGEVFKQQYGLNMEHVPYKGSAPMHNDLLGGSLQFAVDTLTQNVPFMKENKLIGIAVTSRARSAMAPNLPSVVEVGAPKLIADNFLGVAAPAGVPREVVEKVHKAVAELVATPELQKRLLDLGVTPEPMSTAQFTDFVTRQVNEWAPAVKASGARMN</sequence>
<dbReference type="PIRSF" id="PIRSF017082">
    <property type="entry name" value="YflP"/>
    <property type="match status" value="1"/>
</dbReference>
<gene>
    <name evidence="3" type="ORF">EZ242_04515</name>
</gene>
<keyword evidence="4" id="KW-1185">Reference proteome</keyword>
<evidence type="ECO:0000313" key="4">
    <source>
        <dbReference type="Proteomes" id="UP000297564"/>
    </source>
</evidence>
<protein>
    <submittedName>
        <fullName evidence="3">Tripartite tricarboxylate transporter substrate binding protein</fullName>
    </submittedName>
</protein>
<feature type="chain" id="PRO_5021379390" evidence="2">
    <location>
        <begin position="27"/>
        <end position="325"/>
    </location>
</feature>
<organism evidence="3 4">
    <name type="scientific">Ramlibacter rhizophilus</name>
    <dbReference type="NCBI Taxonomy" id="1781167"/>
    <lineage>
        <taxon>Bacteria</taxon>
        <taxon>Pseudomonadati</taxon>
        <taxon>Pseudomonadota</taxon>
        <taxon>Betaproteobacteria</taxon>
        <taxon>Burkholderiales</taxon>
        <taxon>Comamonadaceae</taxon>
        <taxon>Ramlibacter</taxon>
    </lineage>
</organism>
<name>A0A4Z0C499_9BURK</name>
<accession>A0A4Z0C499</accession>
<keyword evidence="2" id="KW-0732">Signal</keyword>
<comment type="caution">
    <text evidence="3">The sequence shown here is derived from an EMBL/GenBank/DDBJ whole genome shotgun (WGS) entry which is preliminary data.</text>
</comment>
<dbReference type="RefSeq" id="WP_135283898.1">
    <property type="nucleotide sequence ID" value="NZ_SMLL01000001.1"/>
</dbReference>
<dbReference type="Gene3D" id="3.40.190.150">
    <property type="entry name" value="Bordetella uptake gene, domain 1"/>
    <property type="match status" value="1"/>
</dbReference>
<dbReference type="PANTHER" id="PTHR42928">
    <property type="entry name" value="TRICARBOXYLATE-BINDING PROTEIN"/>
    <property type="match status" value="1"/>
</dbReference>
<proteinExistence type="inferred from homology"/>
<evidence type="ECO:0000313" key="3">
    <source>
        <dbReference type="EMBL" id="TFZ05015.1"/>
    </source>
</evidence>
<dbReference type="PANTHER" id="PTHR42928:SF5">
    <property type="entry name" value="BLR1237 PROTEIN"/>
    <property type="match status" value="1"/>
</dbReference>
<dbReference type="EMBL" id="SMLL01000001">
    <property type="protein sequence ID" value="TFZ05015.1"/>
    <property type="molecule type" value="Genomic_DNA"/>
</dbReference>
<dbReference type="InterPro" id="IPR005064">
    <property type="entry name" value="BUG"/>
</dbReference>
<dbReference type="Gene3D" id="3.40.190.10">
    <property type="entry name" value="Periplasmic binding protein-like II"/>
    <property type="match status" value="1"/>
</dbReference>
<dbReference type="AlphaFoldDB" id="A0A4Z0C499"/>
<dbReference type="Proteomes" id="UP000297564">
    <property type="component" value="Unassembled WGS sequence"/>
</dbReference>
<comment type="similarity">
    <text evidence="1">Belongs to the UPF0065 (bug) family.</text>
</comment>
<dbReference type="SUPFAM" id="SSF53850">
    <property type="entry name" value="Periplasmic binding protein-like II"/>
    <property type="match status" value="1"/>
</dbReference>
<dbReference type="OrthoDB" id="8958974at2"/>
<reference evidence="3 4" key="1">
    <citation type="submission" date="2019-03" db="EMBL/GenBank/DDBJ databases">
        <title>Ramlibacter rhizophilus CCTCC AB2015357, whole genome shotgun sequence.</title>
        <authorList>
            <person name="Zhang X."/>
            <person name="Feng G."/>
            <person name="Zhu H."/>
        </authorList>
    </citation>
    <scope>NUCLEOTIDE SEQUENCE [LARGE SCALE GENOMIC DNA]</scope>
    <source>
        <strain evidence="3 4">CCTCC AB2015357</strain>
    </source>
</reference>
<dbReference type="InterPro" id="IPR042100">
    <property type="entry name" value="Bug_dom1"/>
</dbReference>